<keyword evidence="2" id="KW-1185">Reference proteome</keyword>
<dbReference type="AlphaFoldDB" id="A0A0C3C6M5"/>
<accession>A0A0C3C6M5</accession>
<dbReference type="PROSITE" id="PS51257">
    <property type="entry name" value="PROKAR_LIPOPROTEIN"/>
    <property type="match status" value="1"/>
</dbReference>
<dbReference type="InParanoid" id="A0A0C3C6M5"/>
<dbReference type="EMBL" id="KN832889">
    <property type="protein sequence ID" value="KIM94538.1"/>
    <property type="molecule type" value="Genomic_DNA"/>
</dbReference>
<proteinExistence type="predicted"/>
<dbReference type="HOGENOM" id="CLU_1635896_0_0_1"/>
<name>A0A0C3C6M5_OIDMZ</name>
<organism evidence="1 2">
    <name type="scientific">Oidiodendron maius (strain Zn)</name>
    <dbReference type="NCBI Taxonomy" id="913774"/>
    <lineage>
        <taxon>Eukaryota</taxon>
        <taxon>Fungi</taxon>
        <taxon>Dikarya</taxon>
        <taxon>Ascomycota</taxon>
        <taxon>Pezizomycotina</taxon>
        <taxon>Leotiomycetes</taxon>
        <taxon>Leotiomycetes incertae sedis</taxon>
        <taxon>Myxotrichaceae</taxon>
        <taxon>Oidiodendron</taxon>
    </lineage>
</organism>
<gene>
    <name evidence="1" type="ORF">OIDMADRAFT_34568</name>
</gene>
<reference evidence="2" key="2">
    <citation type="submission" date="2015-01" db="EMBL/GenBank/DDBJ databases">
        <title>Evolutionary Origins and Diversification of the Mycorrhizal Mutualists.</title>
        <authorList>
            <consortium name="DOE Joint Genome Institute"/>
            <consortium name="Mycorrhizal Genomics Consortium"/>
            <person name="Kohler A."/>
            <person name="Kuo A."/>
            <person name="Nagy L.G."/>
            <person name="Floudas D."/>
            <person name="Copeland A."/>
            <person name="Barry K.W."/>
            <person name="Cichocki N."/>
            <person name="Veneault-Fourrey C."/>
            <person name="LaButti K."/>
            <person name="Lindquist E.A."/>
            <person name="Lipzen A."/>
            <person name="Lundell T."/>
            <person name="Morin E."/>
            <person name="Murat C."/>
            <person name="Riley R."/>
            <person name="Ohm R."/>
            <person name="Sun H."/>
            <person name="Tunlid A."/>
            <person name="Henrissat B."/>
            <person name="Grigoriev I.V."/>
            <person name="Hibbett D.S."/>
            <person name="Martin F."/>
        </authorList>
    </citation>
    <scope>NUCLEOTIDE SEQUENCE [LARGE SCALE GENOMIC DNA]</scope>
    <source>
        <strain evidence="2">Zn</strain>
    </source>
</reference>
<dbReference type="Proteomes" id="UP000054321">
    <property type="component" value="Unassembled WGS sequence"/>
</dbReference>
<evidence type="ECO:0000313" key="2">
    <source>
        <dbReference type="Proteomes" id="UP000054321"/>
    </source>
</evidence>
<evidence type="ECO:0000313" key="1">
    <source>
        <dbReference type="EMBL" id="KIM94538.1"/>
    </source>
</evidence>
<reference evidence="1 2" key="1">
    <citation type="submission" date="2014-04" db="EMBL/GenBank/DDBJ databases">
        <authorList>
            <consortium name="DOE Joint Genome Institute"/>
            <person name="Kuo A."/>
            <person name="Martino E."/>
            <person name="Perotto S."/>
            <person name="Kohler A."/>
            <person name="Nagy L.G."/>
            <person name="Floudas D."/>
            <person name="Copeland A."/>
            <person name="Barry K.W."/>
            <person name="Cichocki N."/>
            <person name="Veneault-Fourrey C."/>
            <person name="LaButti K."/>
            <person name="Lindquist E.A."/>
            <person name="Lipzen A."/>
            <person name="Lundell T."/>
            <person name="Morin E."/>
            <person name="Murat C."/>
            <person name="Sun H."/>
            <person name="Tunlid A."/>
            <person name="Henrissat B."/>
            <person name="Grigoriev I.V."/>
            <person name="Hibbett D.S."/>
            <person name="Martin F."/>
            <person name="Nordberg H.P."/>
            <person name="Cantor M.N."/>
            <person name="Hua S.X."/>
        </authorList>
    </citation>
    <scope>NUCLEOTIDE SEQUENCE [LARGE SCALE GENOMIC DNA]</scope>
    <source>
        <strain evidence="1 2">Zn</strain>
    </source>
</reference>
<protein>
    <submittedName>
        <fullName evidence="1">Uncharacterized protein</fullName>
    </submittedName>
</protein>
<sequence>MERVNAQPATPPSSPSLSAVGACEGRLLFVKPTLGDLEHDIKLVEAQLLGLDAMELRSLGVATAVDISASYEDACSETSFELDNEPSLETRDKEWPGKIARRCSSWPHPQLAILPDGPGSSPPSHQAISRRESITISIHSYCCLININIALGSNKAILYTII</sequence>